<organism evidence="1 2">
    <name type="scientific">Avena sativa</name>
    <name type="common">Oat</name>
    <dbReference type="NCBI Taxonomy" id="4498"/>
    <lineage>
        <taxon>Eukaryota</taxon>
        <taxon>Viridiplantae</taxon>
        <taxon>Streptophyta</taxon>
        <taxon>Embryophyta</taxon>
        <taxon>Tracheophyta</taxon>
        <taxon>Spermatophyta</taxon>
        <taxon>Magnoliopsida</taxon>
        <taxon>Liliopsida</taxon>
        <taxon>Poales</taxon>
        <taxon>Poaceae</taxon>
        <taxon>BOP clade</taxon>
        <taxon>Pooideae</taxon>
        <taxon>Poodae</taxon>
        <taxon>Poeae</taxon>
        <taxon>Poeae Chloroplast Group 1 (Aveneae type)</taxon>
        <taxon>Aveninae</taxon>
        <taxon>Avena</taxon>
    </lineage>
</organism>
<dbReference type="Proteomes" id="UP001732700">
    <property type="component" value="Chromosome 5D"/>
</dbReference>
<evidence type="ECO:0000313" key="2">
    <source>
        <dbReference type="Proteomes" id="UP001732700"/>
    </source>
</evidence>
<name>A0ACD5YIW8_AVESA</name>
<dbReference type="EnsemblPlants" id="AVESA.00010b.r2.5DG0982450.1">
    <property type="protein sequence ID" value="AVESA.00010b.r2.5DG0982450.1.CDS.1"/>
    <property type="gene ID" value="AVESA.00010b.r2.5DG0982450"/>
</dbReference>
<protein>
    <submittedName>
        <fullName evidence="1">Uncharacterized protein</fullName>
    </submittedName>
</protein>
<sequence length="132" mass="15317">MATKKHFFHFGAFEINDGSQIRFWEDKWLGQTSLSEQYTVLYSIIKHKGDTISIVMEDYPPNVSFRRSLIEPRLVSCNNLLLRLSTIQLSDGVDVFKWKLLESGKFSVGSLYRALVQPDILVDDNSKIWKMK</sequence>
<proteinExistence type="predicted"/>
<keyword evidence="2" id="KW-1185">Reference proteome</keyword>
<evidence type="ECO:0000313" key="1">
    <source>
        <dbReference type="EnsemblPlants" id="AVESA.00010b.r2.5DG0982450.1.CDS.1"/>
    </source>
</evidence>
<reference evidence="1" key="1">
    <citation type="submission" date="2021-05" db="EMBL/GenBank/DDBJ databases">
        <authorList>
            <person name="Scholz U."/>
            <person name="Mascher M."/>
            <person name="Fiebig A."/>
        </authorList>
    </citation>
    <scope>NUCLEOTIDE SEQUENCE [LARGE SCALE GENOMIC DNA]</scope>
</reference>
<accession>A0ACD5YIW8</accession>
<reference evidence="1" key="2">
    <citation type="submission" date="2025-09" db="UniProtKB">
        <authorList>
            <consortium name="EnsemblPlants"/>
        </authorList>
    </citation>
    <scope>IDENTIFICATION</scope>
</reference>